<dbReference type="AlphaFoldDB" id="A0A1M5PID8"/>
<evidence type="ECO:0000313" key="4">
    <source>
        <dbReference type="Proteomes" id="UP000184501"/>
    </source>
</evidence>
<dbReference type="InterPro" id="IPR036291">
    <property type="entry name" value="NAD(P)-bd_dom_sf"/>
</dbReference>
<dbReference type="InterPro" id="IPR028939">
    <property type="entry name" value="P5C_Rdtase_cat_N"/>
</dbReference>
<name>A0A1M5PID8_STRHI</name>
<proteinExistence type="predicted"/>
<gene>
    <name evidence="3" type="ORF">SAMN05444320_11877</name>
</gene>
<reference evidence="3 4" key="1">
    <citation type="submission" date="2016-11" db="EMBL/GenBank/DDBJ databases">
        <authorList>
            <person name="Jaros S."/>
            <person name="Januszkiewicz K."/>
            <person name="Wedrychowicz H."/>
        </authorList>
    </citation>
    <scope>NUCLEOTIDE SEQUENCE [LARGE SCALE GENOMIC DNA]</scope>
    <source>
        <strain evidence="3 4">DSM 44523</strain>
    </source>
</reference>
<evidence type="ECO:0000256" key="1">
    <source>
        <dbReference type="ARBA" id="ARBA00023002"/>
    </source>
</evidence>
<evidence type="ECO:0000259" key="2">
    <source>
        <dbReference type="Pfam" id="PF03807"/>
    </source>
</evidence>
<dbReference type="EMBL" id="FQVN01000018">
    <property type="protein sequence ID" value="SHH01564.1"/>
    <property type="molecule type" value="Genomic_DNA"/>
</dbReference>
<dbReference type="PANTHER" id="PTHR14239">
    <property type="entry name" value="DUDULIN-RELATED"/>
    <property type="match status" value="1"/>
</dbReference>
<accession>A0A1M5PID8</accession>
<keyword evidence="4" id="KW-1185">Reference proteome</keyword>
<dbReference type="Pfam" id="PF03807">
    <property type="entry name" value="F420_oxidored"/>
    <property type="match status" value="1"/>
</dbReference>
<dbReference type="STRING" id="2017.SAMN05444320_11877"/>
<dbReference type="Proteomes" id="UP000184501">
    <property type="component" value="Unassembled WGS sequence"/>
</dbReference>
<dbReference type="RefSeq" id="WP_073489919.1">
    <property type="nucleotide sequence ID" value="NZ_FQVN01000018.1"/>
</dbReference>
<evidence type="ECO:0000313" key="3">
    <source>
        <dbReference type="EMBL" id="SHH01564.1"/>
    </source>
</evidence>
<dbReference type="SUPFAM" id="SSF51735">
    <property type="entry name" value="NAD(P)-binding Rossmann-fold domains"/>
    <property type="match status" value="1"/>
</dbReference>
<feature type="domain" description="Pyrroline-5-carboxylate reductase catalytic N-terminal" evidence="2">
    <location>
        <begin position="4"/>
        <end position="91"/>
    </location>
</feature>
<dbReference type="GO" id="GO:0016491">
    <property type="term" value="F:oxidoreductase activity"/>
    <property type="evidence" value="ECO:0007669"/>
    <property type="project" value="UniProtKB-KW"/>
</dbReference>
<sequence>MSERVAVLGSGRMGDALVAELAPHHTVLWGSRDPERIAARAAELGATPVDHEAALAADIVFLALWHRDEVPFVSRHRAALAGKIVVSMANPYNADYTGFTTSPDTSAAEVLAAAVPEATVVGAFKNTFWGVFERPEFPEGLSDVLVTGDDQDAKDRVMAALAPMPFRFLDAGPLDRNRTVERMTLLARELSTRYGHHPHVSWRLLGQATPEPTVAS</sequence>
<dbReference type="PANTHER" id="PTHR14239:SF10">
    <property type="entry name" value="REDUCTASE"/>
    <property type="match status" value="1"/>
</dbReference>
<organism evidence="3 4">
    <name type="scientific">Streptoalloteichus hindustanus</name>
    <dbReference type="NCBI Taxonomy" id="2017"/>
    <lineage>
        <taxon>Bacteria</taxon>
        <taxon>Bacillati</taxon>
        <taxon>Actinomycetota</taxon>
        <taxon>Actinomycetes</taxon>
        <taxon>Pseudonocardiales</taxon>
        <taxon>Pseudonocardiaceae</taxon>
        <taxon>Streptoalloteichus</taxon>
    </lineage>
</organism>
<dbReference type="Gene3D" id="3.40.50.720">
    <property type="entry name" value="NAD(P)-binding Rossmann-like Domain"/>
    <property type="match status" value="1"/>
</dbReference>
<keyword evidence="1" id="KW-0560">Oxidoreductase</keyword>
<dbReference type="InterPro" id="IPR051267">
    <property type="entry name" value="STEAP_metalloreductase"/>
</dbReference>
<protein>
    <recommendedName>
        <fullName evidence="2">Pyrroline-5-carboxylate reductase catalytic N-terminal domain-containing protein</fullName>
    </recommendedName>
</protein>